<comment type="subcellular location">
    <subcellularLocation>
        <location evidence="1">Cell membrane</location>
        <topology evidence="1">Multi-pass membrane protein</topology>
    </subcellularLocation>
</comment>
<proteinExistence type="predicted"/>
<feature type="domain" description="RCK N-terminal" evidence="3">
    <location>
        <begin position="114"/>
        <end position="238"/>
    </location>
</feature>
<protein>
    <submittedName>
        <fullName evidence="4">Voltage-gated potassium channel</fullName>
    </submittedName>
</protein>
<dbReference type="GO" id="GO:0034220">
    <property type="term" value="P:monoatomic ion transmembrane transport"/>
    <property type="evidence" value="ECO:0007669"/>
    <property type="project" value="UniProtKB-KW"/>
</dbReference>
<keyword evidence="4" id="KW-0813">Transport</keyword>
<evidence type="ECO:0000313" key="4">
    <source>
        <dbReference type="EMBL" id="MBM7570914.1"/>
    </source>
</evidence>
<gene>
    <name evidence="4" type="ORF">JOC48_001394</name>
</gene>
<keyword evidence="2" id="KW-0472">Membrane</keyword>
<accession>A0ABS2MYJ8</accession>
<feature type="transmembrane region" description="Helical" evidence="2">
    <location>
        <begin position="49"/>
        <end position="67"/>
    </location>
</feature>
<keyword evidence="2" id="KW-1133">Transmembrane helix</keyword>
<evidence type="ECO:0000259" key="3">
    <source>
        <dbReference type="PROSITE" id="PS51201"/>
    </source>
</evidence>
<dbReference type="InterPro" id="IPR036721">
    <property type="entry name" value="RCK_C_sf"/>
</dbReference>
<dbReference type="Pfam" id="PF07885">
    <property type="entry name" value="Ion_trans_2"/>
    <property type="match status" value="1"/>
</dbReference>
<sequence>MNFYRIWQHYFKLPIFLRLLSTVCILMFLFGLTIHLIEPKHFPSIFDGIWWAFVTGSTVGYGDYVPLSTTGKIIGILLILAGGGVVTFYMATISAGTIKFEQDLSKGKVAFKGKNHIIFIGWNERTKQLLDMIVKHHPEDQIVLIDHTLTKLPFQKYNIHYVRGDATEDEVLQKAKTQEAKYAIITADPAKKERQADQASILTTVALRGNNPNLYIITEILTKEQITNAKRAGADAVVRSNDFMSTLFYHEIFRDSSLKPFDILLQVLSNQQFTQVRLPKEMEGRSFLDCSDYYVAEEKLLIGIIREGELLLNPPFDTTLQIEDILIVLSRLK</sequence>
<dbReference type="RefSeq" id="WP_204498326.1">
    <property type="nucleotide sequence ID" value="NZ_JAFBDR010000006.1"/>
</dbReference>
<dbReference type="PROSITE" id="PS51201">
    <property type="entry name" value="RCK_N"/>
    <property type="match status" value="1"/>
</dbReference>
<keyword evidence="2" id="KW-0812">Transmembrane</keyword>
<feature type="transmembrane region" description="Helical" evidence="2">
    <location>
        <begin position="15"/>
        <end position="37"/>
    </location>
</feature>
<dbReference type="InterPro" id="IPR036291">
    <property type="entry name" value="NAD(P)-bd_dom_sf"/>
</dbReference>
<comment type="caution">
    <text evidence="4">The sequence shown here is derived from an EMBL/GenBank/DDBJ whole genome shotgun (WGS) entry which is preliminary data.</text>
</comment>
<reference evidence="4 5" key="1">
    <citation type="submission" date="2021-01" db="EMBL/GenBank/DDBJ databases">
        <title>Genomic Encyclopedia of Type Strains, Phase IV (KMG-IV): sequencing the most valuable type-strain genomes for metagenomic binning, comparative biology and taxonomic classification.</title>
        <authorList>
            <person name="Goeker M."/>
        </authorList>
    </citation>
    <scope>NUCLEOTIDE SEQUENCE [LARGE SCALE GENOMIC DNA]</scope>
    <source>
        <strain evidence="4 5">DSM 23711</strain>
    </source>
</reference>
<keyword evidence="4" id="KW-0407">Ion channel</keyword>
<evidence type="ECO:0000256" key="1">
    <source>
        <dbReference type="ARBA" id="ARBA00004651"/>
    </source>
</evidence>
<dbReference type="PANTHER" id="PTHR43833:SF9">
    <property type="entry name" value="POTASSIUM CHANNEL PROTEIN YUGO-RELATED"/>
    <property type="match status" value="1"/>
</dbReference>
<name>A0ABS2MYJ8_9BACI</name>
<feature type="transmembrane region" description="Helical" evidence="2">
    <location>
        <begin position="73"/>
        <end position="98"/>
    </location>
</feature>
<dbReference type="EMBL" id="JAFBDR010000006">
    <property type="protein sequence ID" value="MBM7570914.1"/>
    <property type="molecule type" value="Genomic_DNA"/>
</dbReference>
<keyword evidence="5" id="KW-1185">Reference proteome</keyword>
<dbReference type="PANTHER" id="PTHR43833">
    <property type="entry name" value="POTASSIUM CHANNEL PROTEIN 2-RELATED-RELATED"/>
    <property type="match status" value="1"/>
</dbReference>
<dbReference type="Proteomes" id="UP001296943">
    <property type="component" value="Unassembled WGS sequence"/>
</dbReference>
<keyword evidence="4" id="KW-0406">Ion transport</keyword>
<evidence type="ECO:0000313" key="5">
    <source>
        <dbReference type="Proteomes" id="UP001296943"/>
    </source>
</evidence>
<dbReference type="InterPro" id="IPR050721">
    <property type="entry name" value="Trk_Ktr_HKT_K-transport"/>
</dbReference>
<dbReference type="Gene3D" id="3.40.50.720">
    <property type="entry name" value="NAD(P)-binding Rossmann-like Domain"/>
    <property type="match status" value="1"/>
</dbReference>
<dbReference type="InterPro" id="IPR003148">
    <property type="entry name" value="RCK_N"/>
</dbReference>
<dbReference type="SUPFAM" id="SSF51735">
    <property type="entry name" value="NAD(P)-binding Rossmann-fold domains"/>
    <property type="match status" value="1"/>
</dbReference>
<dbReference type="Gene3D" id="1.10.287.70">
    <property type="match status" value="1"/>
</dbReference>
<dbReference type="SUPFAM" id="SSF81324">
    <property type="entry name" value="Voltage-gated potassium channels"/>
    <property type="match status" value="1"/>
</dbReference>
<dbReference type="SUPFAM" id="SSF116726">
    <property type="entry name" value="TrkA C-terminal domain-like"/>
    <property type="match status" value="1"/>
</dbReference>
<organism evidence="4 5">
    <name type="scientific">Aquibacillus albus</name>
    <dbReference type="NCBI Taxonomy" id="1168171"/>
    <lineage>
        <taxon>Bacteria</taxon>
        <taxon>Bacillati</taxon>
        <taxon>Bacillota</taxon>
        <taxon>Bacilli</taxon>
        <taxon>Bacillales</taxon>
        <taxon>Bacillaceae</taxon>
        <taxon>Aquibacillus</taxon>
    </lineage>
</organism>
<evidence type="ECO:0000256" key="2">
    <source>
        <dbReference type="SAM" id="Phobius"/>
    </source>
</evidence>
<dbReference type="Pfam" id="PF02254">
    <property type="entry name" value="TrkA_N"/>
    <property type="match status" value="1"/>
</dbReference>
<dbReference type="InterPro" id="IPR013099">
    <property type="entry name" value="K_chnl_dom"/>
</dbReference>